<feature type="binding site" evidence="9">
    <location>
        <position position="1237"/>
    </location>
    <ligand>
        <name>Zn(2+)</name>
        <dbReference type="ChEBI" id="CHEBI:29105"/>
        <note>catalytic</note>
    </ligand>
</feature>
<feature type="transmembrane region" description="Helical" evidence="10">
    <location>
        <begin position="1106"/>
        <end position="1127"/>
    </location>
</feature>
<evidence type="ECO:0000313" key="12">
    <source>
        <dbReference type="Proteomes" id="UP000663860"/>
    </source>
</evidence>
<dbReference type="PANTHER" id="PTHR46187:SF3">
    <property type="entry name" value="ALKALINE CERAMIDASE 3"/>
    <property type="match status" value="1"/>
</dbReference>
<evidence type="ECO:0000256" key="3">
    <source>
        <dbReference type="ARBA" id="ARBA00011891"/>
    </source>
</evidence>
<feature type="binding site" evidence="8">
    <location>
        <position position="1043"/>
    </location>
    <ligand>
        <name>Ca(2+)</name>
        <dbReference type="ChEBI" id="CHEBI:29108"/>
    </ligand>
</feature>
<reference evidence="11" key="1">
    <citation type="submission" date="2021-02" db="EMBL/GenBank/DDBJ databases">
        <authorList>
            <person name="Nowell W R."/>
        </authorList>
    </citation>
    <scope>NUCLEOTIDE SEQUENCE</scope>
</reference>
<evidence type="ECO:0000256" key="2">
    <source>
        <dbReference type="ARBA" id="ARBA00009780"/>
    </source>
</evidence>
<keyword evidence="4 10" id="KW-0812">Transmembrane</keyword>
<dbReference type="Pfam" id="PF05875">
    <property type="entry name" value="Ceramidase"/>
    <property type="match status" value="1"/>
</dbReference>
<feature type="transmembrane region" description="Helical" evidence="10">
    <location>
        <begin position="1238"/>
        <end position="1261"/>
    </location>
</feature>
<feature type="binding site" evidence="8">
    <location>
        <position position="1041"/>
    </location>
    <ligand>
        <name>Ca(2+)</name>
        <dbReference type="ChEBI" id="CHEBI:29108"/>
    </ligand>
</feature>
<feature type="transmembrane region" description="Helical" evidence="10">
    <location>
        <begin position="1200"/>
        <end position="1218"/>
    </location>
</feature>
<feature type="binding site" evidence="9">
    <location>
        <position position="1100"/>
    </location>
    <ligand>
        <name>Zn(2+)</name>
        <dbReference type="ChEBI" id="CHEBI:29105"/>
        <note>catalytic</note>
    </ligand>
</feature>
<evidence type="ECO:0000256" key="5">
    <source>
        <dbReference type="ARBA" id="ARBA00022801"/>
    </source>
</evidence>
<feature type="binding site" evidence="8">
    <location>
        <position position="1039"/>
    </location>
    <ligand>
        <name>Ca(2+)</name>
        <dbReference type="ChEBI" id="CHEBI:29108"/>
    </ligand>
</feature>
<keyword evidence="8" id="KW-0479">Metal-binding</keyword>
<dbReference type="GO" id="GO:0005789">
    <property type="term" value="C:endoplasmic reticulum membrane"/>
    <property type="evidence" value="ECO:0007669"/>
    <property type="project" value="TreeGrafter"/>
</dbReference>
<keyword evidence="6 10" id="KW-1133">Transmembrane helix</keyword>
<comment type="caution">
    <text evidence="11">The sequence shown here is derived from an EMBL/GenBank/DDBJ whole genome shotgun (WGS) entry which is preliminary data.</text>
</comment>
<keyword evidence="9" id="KW-0862">Zinc</keyword>
<comment type="cofactor">
    <cofactor evidence="9">
        <name>Zn(2+)</name>
        <dbReference type="ChEBI" id="CHEBI:29105"/>
    </cofactor>
</comment>
<dbReference type="GO" id="GO:0046872">
    <property type="term" value="F:metal ion binding"/>
    <property type="evidence" value="ECO:0007669"/>
    <property type="project" value="UniProtKB-KW"/>
</dbReference>
<feature type="transmembrane region" description="Helical" evidence="10">
    <location>
        <begin position="1082"/>
        <end position="1100"/>
    </location>
</feature>
<feature type="binding site" evidence="8">
    <location>
        <position position="1052"/>
    </location>
    <ligand>
        <name>Ca(2+)</name>
        <dbReference type="ChEBI" id="CHEBI:29108"/>
    </ligand>
</feature>
<protein>
    <recommendedName>
        <fullName evidence="3">ceramidase</fullName>
        <ecNumber evidence="3">3.5.1.23</ecNumber>
    </recommendedName>
</protein>
<accession>A0A815PQG9</accession>
<evidence type="ECO:0000256" key="8">
    <source>
        <dbReference type="PIRSR" id="PIRSR608901-1"/>
    </source>
</evidence>
<evidence type="ECO:0000256" key="10">
    <source>
        <dbReference type="SAM" id="Phobius"/>
    </source>
</evidence>
<gene>
    <name evidence="11" type="ORF">IZO911_LOCUS42459</name>
</gene>
<feature type="transmembrane region" description="Helical" evidence="10">
    <location>
        <begin position="1139"/>
        <end position="1159"/>
    </location>
</feature>
<evidence type="ECO:0000256" key="6">
    <source>
        <dbReference type="ARBA" id="ARBA00022989"/>
    </source>
</evidence>
<evidence type="ECO:0000256" key="1">
    <source>
        <dbReference type="ARBA" id="ARBA00004141"/>
    </source>
</evidence>
<keyword evidence="7 10" id="KW-0472">Membrane</keyword>
<dbReference type="GO" id="GO:0046514">
    <property type="term" value="P:ceramide catabolic process"/>
    <property type="evidence" value="ECO:0007669"/>
    <property type="project" value="TreeGrafter"/>
</dbReference>
<name>A0A815PQG9_9BILA</name>
<dbReference type="InterPro" id="IPR008901">
    <property type="entry name" value="ACER"/>
</dbReference>
<feature type="binding site" evidence="8">
    <location>
        <position position="1038"/>
    </location>
    <ligand>
        <name>Ca(2+)</name>
        <dbReference type="ChEBI" id="CHEBI:29108"/>
    </ligand>
</feature>
<feature type="transmembrane region" description="Helical" evidence="10">
    <location>
        <begin position="1057"/>
        <end position="1075"/>
    </location>
</feature>
<dbReference type="GO" id="GO:0046513">
    <property type="term" value="P:ceramide biosynthetic process"/>
    <property type="evidence" value="ECO:0007669"/>
    <property type="project" value="TreeGrafter"/>
</dbReference>
<evidence type="ECO:0000256" key="7">
    <source>
        <dbReference type="ARBA" id="ARBA00023136"/>
    </source>
</evidence>
<sequence>MDVTNTKSTTWFDPFPTEITFLIFDYLSNNDIIYTFFFLSERITDLLLENKRYITYLKLPTTNVKTWENILSIISARIESLNINSIDMTFSLTCFSNLKSLIISCPYGFPDEELKLIFASEQFESLHSFRILETEVGCGSNSHLYDYYPSQDYVFKKIFNKKNSLKTFEYLLKTSPLVISNTNIFETNFNLHSLTLLLKDFEDIYSLLSYTPNLEYLYLLSEPPYRRIRISPSKISIKLKKLCLRLDCKERTDDIRFWYEDIDLNQLTNFIKEFSSSLICLSLDLNEIQNKTDDIPLNHIKLKELLEIMKNLQKFHLRAYVADNEIDKNLVLSKFNDPFWSDHNWSFGMNEYVFFTLPYQFDDFERIYEGYNDMKSENPEILTNIPDLWSSVKSISLPFQSKYDFNFLKELQIKLPKLNKISLYNDSDYSDQLEHSYEEHNICLDTVTTVHLDWLTRTKIQNWLIFLLPNVKHLILDADEEMSSIENELIPILNNKIQQLDIKMGSIDDRFEQFIKIIYIYFSNIQYTHFKSTEFYDNKRYISYLKLPTTNLKTWKNILSIISPRIECLNINSIDVTFSLTCFSNLKSLIISCPYGFPDEELKLIFASEQFESIHLFRILETEVGCGSNSHLYDYYLSQDYVLKKIFNKKNSLRTFEYLLKTSPLAIYDTNIFETNFNLYSLTLILKDFKDIYSLLSYTPNLEYLYLLSEPPYRIRIPPSKISIKLKKLCLRFDCKERTDDIRFWYEDIDLNQLTNFIKEFSSSLICLSLDLNEIQNKTDDFPLNHIKLKELLEIMVNLQKFHLRAYVADNQIDKNLILSKFNDPFWSDHNWSFGMNEYVLFTLPYQFDDFERIYEGYNDMKSQNPEILTNIPELWSSVKSISLPFQSKYDFNFLKELQIKLPKLNKISLYNDSDYSDQLEHSYEEHNICLDTVTTLHLDWLTPTKIQDWLIFLLPNVKHLILDADEEMSSIENELIPILNNKIQQLDIKMGSIDDRFEQFIKIIYIYFSNIQYIHFKSTEFYDTNIGYWSPSTSSIDWCERNYVVTEYIAEFWNCISSFSMCILGTILFIRGLYNNVETRFSLSSLGFVLVGLGSAYFHGTLTHLGQMADELPMVYSMIIWGFILYRMNEFKQIKTKLFATDILVVFGIFYGLLWTYVHSLQTFVLVFQIHFTLMVLVALIKLIYLYRQPYHHVYRIKYLLMIHLVLLISAFVCWIIDQQLCEQMNNISQFNPQLHAWWHVFGAFHCHLGIVCGEAMRLLSIKHRQHQIKIFRSPQQSFKPDDHLHIVYYLGLPYIDYSKEKQTNKTKD</sequence>
<proteinExistence type="inferred from homology"/>
<evidence type="ECO:0000313" key="11">
    <source>
        <dbReference type="EMBL" id="CAF1452672.1"/>
    </source>
</evidence>
<dbReference type="GO" id="GO:0017040">
    <property type="term" value="F:N-acylsphingosine amidohydrolase activity"/>
    <property type="evidence" value="ECO:0007669"/>
    <property type="project" value="UniProtKB-EC"/>
</dbReference>
<feature type="transmembrane region" description="Helical" evidence="10">
    <location>
        <begin position="1165"/>
        <end position="1188"/>
    </location>
</feature>
<evidence type="ECO:0000256" key="4">
    <source>
        <dbReference type="ARBA" id="ARBA00022692"/>
    </source>
</evidence>
<dbReference type="EC" id="3.5.1.23" evidence="3"/>
<organism evidence="11 12">
    <name type="scientific">Adineta steineri</name>
    <dbReference type="NCBI Taxonomy" id="433720"/>
    <lineage>
        <taxon>Eukaryota</taxon>
        <taxon>Metazoa</taxon>
        <taxon>Spiralia</taxon>
        <taxon>Gnathifera</taxon>
        <taxon>Rotifera</taxon>
        <taxon>Eurotatoria</taxon>
        <taxon>Bdelloidea</taxon>
        <taxon>Adinetida</taxon>
        <taxon>Adinetidae</taxon>
        <taxon>Adineta</taxon>
    </lineage>
</organism>
<comment type="similarity">
    <text evidence="2">Belongs to the alkaline ceramidase family.</text>
</comment>
<dbReference type="Proteomes" id="UP000663860">
    <property type="component" value="Unassembled WGS sequence"/>
</dbReference>
<dbReference type="EMBL" id="CAJNOE010001824">
    <property type="protein sequence ID" value="CAF1452672.1"/>
    <property type="molecule type" value="Genomic_DNA"/>
</dbReference>
<dbReference type="PANTHER" id="PTHR46187">
    <property type="entry name" value="ALKALINE CERAMIDASE 3"/>
    <property type="match status" value="1"/>
</dbReference>
<evidence type="ECO:0000256" key="9">
    <source>
        <dbReference type="PIRSR" id="PIRSR608901-2"/>
    </source>
</evidence>
<comment type="subcellular location">
    <subcellularLocation>
        <location evidence="1">Membrane</location>
        <topology evidence="1">Multi-pass membrane protein</topology>
    </subcellularLocation>
</comment>
<keyword evidence="8" id="KW-0106">Calcium</keyword>
<keyword evidence="5" id="KW-0378">Hydrolase</keyword>
<feature type="binding site" evidence="9">
    <location>
        <position position="1241"/>
    </location>
    <ligand>
        <name>Zn(2+)</name>
        <dbReference type="ChEBI" id="CHEBI:29105"/>
        <note>catalytic</note>
    </ligand>
</feature>